<evidence type="ECO:0000313" key="1">
    <source>
        <dbReference type="EMBL" id="KAF2120732.1"/>
    </source>
</evidence>
<evidence type="ECO:0000313" key="2">
    <source>
        <dbReference type="Proteomes" id="UP000799770"/>
    </source>
</evidence>
<reference evidence="1" key="1">
    <citation type="journal article" date="2020" name="Stud. Mycol.">
        <title>101 Dothideomycetes genomes: a test case for predicting lifestyles and emergence of pathogens.</title>
        <authorList>
            <person name="Haridas S."/>
            <person name="Albert R."/>
            <person name="Binder M."/>
            <person name="Bloem J."/>
            <person name="Labutti K."/>
            <person name="Salamov A."/>
            <person name="Andreopoulos B."/>
            <person name="Baker S."/>
            <person name="Barry K."/>
            <person name="Bills G."/>
            <person name="Bluhm B."/>
            <person name="Cannon C."/>
            <person name="Castanera R."/>
            <person name="Culley D."/>
            <person name="Daum C."/>
            <person name="Ezra D."/>
            <person name="Gonzalez J."/>
            <person name="Henrissat B."/>
            <person name="Kuo A."/>
            <person name="Liang C."/>
            <person name="Lipzen A."/>
            <person name="Lutzoni F."/>
            <person name="Magnuson J."/>
            <person name="Mondo S."/>
            <person name="Nolan M."/>
            <person name="Ohm R."/>
            <person name="Pangilinan J."/>
            <person name="Park H.-J."/>
            <person name="Ramirez L."/>
            <person name="Alfaro M."/>
            <person name="Sun H."/>
            <person name="Tritt A."/>
            <person name="Yoshinaga Y."/>
            <person name="Zwiers L.-H."/>
            <person name="Turgeon B."/>
            <person name="Goodwin S."/>
            <person name="Spatafora J."/>
            <person name="Crous P."/>
            <person name="Grigoriev I."/>
        </authorList>
    </citation>
    <scope>NUCLEOTIDE SEQUENCE</scope>
    <source>
        <strain evidence="1">CBS 627.86</strain>
    </source>
</reference>
<dbReference type="AlphaFoldDB" id="A0A6A5ZMB4"/>
<protein>
    <submittedName>
        <fullName evidence="1">Uncharacterized protein</fullName>
    </submittedName>
</protein>
<sequence length="215" mass="23846">MFSFFTQLVRPASGQEADAPLSQPADLDSLPDFAQAVVEKLQTETVQLTSGPGVALFKGVFCSFLDTVPEYLYGLTPSQRSDRYQPSQERVLVLLDYLENLCEVSPCHLPTPSTCPSPTALLLNLWGVAFISRRDLVGEGWAPSIPLVELVVILTLDVSTHVNDTNYGICPQTLKCRINSSNNTTPANERGFLQPPFMGTLLERGRYQEVYERVY</sequence>
<keyword evidence="2" id="KW-1185">Reference proteome</keyword>
<dbReference type="EMBL" id="ML977313">
    <property type="protein sequence ID" value="KAF2120732.1"/>
    <property type="molecule type" value="Genomic_DNA"/>
</dbReference>
<accession>A0A6A5ZMB4</accession>
<organism evidence="1 2">
    <name type="scientific">Lophiotrema nucula</name>
    <dbReference type="NCBI Taxonomy" id="690887"/>
    <lineage>
        <taxon>Eukaryota</taxon>
        <taxon>Fungi</taxon>
        <taxon>Dikarya</taxon>
        <taxon>Ascomycota</taxon>
        <taxon>Pezizomycotina</taxon>
        <taxon>Dothideomycetes</taxon>
        <taxon>Pleosporomycetidae</taxon>
        <taxon>Pleosporales</taxon>
        <taxon>Lophiotremataceae</taxon>
        <taxon>Lophiotrema</taxon>
    </lineage>
</organism>
<proteinExistence type="predicted"/>
<dbReference type="Proteomes" id="UP000799770">
    <property type="component" value="Unassembled WGS sequence"/>
</dbReference>
<name>A0A6A5ZMB4_9PLEO</name>
<gene>
    <name evidence="1" type="ORF">BDV96DRAFT_565435</name>
</gene>